<dbReference type="InterPro" id="IPR002559">
    <property type="entry name" value="Transposase_11"/>
</dbReference>
<reference evidence="3" key="1">
    <citation type="submission" date="2017-05" db="EMBL/GenBank/DDBJ databases">
        <title>Streptomyces olivochromogenes NBRC 3561 whole genome shotgun sequence.</title>
        <authorList>
            <person name="Dohra H."/>
            <person name="Kodani S."/>
        </authorList>
    </citation>
    <scope>NUCLEOTIDE SEQUENCE [LARGE SCALE GENOMIC DNA]</scope>
    <source>
        <strain evidence="3">NBRC 3561</strain>
    </source>
</reference>
<name>A0A250VTV4_STROL</name>
<sequence>MSLTGGNRNDVTQLLPLLDKIPAIAGRVGRPRRRPDALLADRGYDHDTYRRLLWARGIRPVIVRACVESGPRGSG</sequence>
<dbReference type="EMBL" id="BDQI01000037">
    <property type="protein sequence ID" value="GAX57545.1"/>
    <property type="molecule type" value="Genomic_DNA"/>
</dbReference>
<evidence type="ECO:0000313" key="2">
    <source>
        <dbReference type="EMBL" id="GAX57545.1"/>
    </source>
</evidence>
<feature type="domain" description="Transposase IS4-like" evidence="1">
    <location>
        <begin position="2"/>
        <end position="62"/>
    </location>
</feature>
<dbReference type="GO" id="GO:0006313">
    <property type="term" value="P:DNA transposition"/>
    <property type="evidence" value="ECO:0007669"/>
    <property type="project" value="InterPro"/>
</dbReference>
<organism evidence="2 3">
    <name type="scientific">Streptomyces olivochromogenes</name>
    <dbReference type="NCBI Taxonomy" id="1963"/>
    <lineage>
        <taxon>Bacteria</taxon>
        <taxon>Bacillati</taxon>
        <taxon>Actinomycetota</taxon>
        <taxon>Actinomycetes</taxon>
        <taxon>Kitasatosporales</taxon>
        <taxon>Streptomycetaceae</taxon>
        <taxon>Streptomyces</taxon>
    </lineage>
</organism>
<protein>
    <submittedName>
        <fullName evidence="2">DDE transposase</fullName>
    </submittedName>
</protein>
<dbReference type="GO" id="GO:0004803">
    <property type="term" value="F:transposase activity"/>
    <property type="evidence" value="ECO:0007669"/>
    <property type="project" value="InterPro"/>
</dbReference>
<evidence type="ECO:0000313" key="3">
    <source>
        <dbReference type="Proteomes" id="UP000217446"/>
    </source>
</evidence>
<dbReference type="AlphaFoldDB" id="A0A250VTV4"/>
<comment type="caution">
    <text evidence="2">The sequence shown here is derived from an EMBL/GenBank/DDBJ whole genome shotgun (WGS) entry which is preliminary data.</text>
</comment>
<dbReference type="Proteomes" id="UP000217446">
    <property type="component" value="Unassembled WGS sequence"/>
</dbReference>
<dbReference type="GO" id="GO:0003677">
    <property type="term" value="F:DNA binding"/>
    <property type="evidence" value="ECO:0007669"/>
    <property type="project" value="InterPro"/>
</dbReference>
<gene>
    <name evidence="2" type="ORF">SO3561_09115</name>
</gene>
<keyword evidence="3" id="KW-1185">Reference proteome</keyword>
<proteinExistence type="predicted"/>
<accession>A0A250VTV4</accession>
<evidence type="ECO:0000259" key="1">
    <source>
        <dbReference type="Pfam" id="PF01609"/>
    </source>
</evidence>
<dbReference type="Pfam" id="PF01609">
    <property type="entry name" value="DDE_Tnp_1"/>
    <property type="match status" value="1"/>
</dbReference>